<evidence type="ECO:0000313" key="1">
    <source>
        <dbReference type="EMBL" id="WUN84835.1"/>
    </source>
</evidence>
<proteinExistence type="predicted"/>
<organism evidence="1 2">
    <name type="scientific">Streptomyces bobili</name>
    <dbReference type="NCBI Taxonomy" id="67280"/>
    <lineage>
        <taxon>Bacteria</taxon>
        <taxon>Bacillati</taxon>
        <taxon>Actinomycetota</taxon>
        <taxon>Actinomycetes</taxon>
        <taxon>Kitasatosporales</taxon>
        <taxon>Streptomycetaceae</taxon>
        <taxon>Streptomyces</taxon>
    </lineage>
</organism>
<dbReference type="EMBL" id="CP108038">
    <property type="protein sequence ID" value="WUN84835.1"/>
    <property type="molecule type" value="Genomic_DNA"/>
</dbReference>
<evidence type="ECO:0000313" key="2">
    <source>
        <dbReference type="Proteomes" id="UP001432071"/>
    </source>
</evidence>
<gene>
    <name evidence="1" type="ORF">OHT53_01475</name>
</gene>
<keyword evidence="2" id="KW-1185">Reference proteome</keyword>
<sequence length="43" mass="4712">MQAGDGVGRALRLPTVRHRLDGLRRQVVETGESQELRGLQQGA</sequence>
<dbReference type="Proteomes" id="UP001432071">
    <property type="component" value="Chromosome"/>
</dbReference>
<protein>
    <submittedName>
        <fullName evidence="1">Uncharacterized protein</fullName>
    </submittedName>
</protein>
<accession>A0ABZ1QQT3</accession>
<reference evidence="1" key="1">
    <citation type="submission" date="2022-10" db="EMBL/GenBank/DDBJ databases">
        <title>The complete genomes of actinobacterial strains from the NBC collection.</title>
        <authorList>
            <person name="Joergensen T.S."/>
            <person name="Alvarez Arevalo M."/>
            <person name="Sterndorff E.B."/>
            <person name="Faurdal D."/>
            <person name="Vuksanovic O."/>
            <person name="Mourched A.-S."/>
            <person name="Charusanti P."/>
            <person name="Shaw S."/>
            <person name="Blin K."/>
            <person name="Weber T."/>
        </authorList>
    </citation>
    <scope>NUCLEOTIDE SEQUENCE</scope>
    <source>
        <strain evidence="1">NBC_00302</strain>
    </source>
</reference>
<dbReference type="GeneID" id="93759592"/>
<dbReference type="RefSeq" id="WP_328733764.1">
    <property type="nucleotide sequence ID" value="NZ_CP108038.1"/>
</dbReference>
<name>A0ABZ1QQT3_9ACTN</name>